<evidence type="ECO:0000256" key="1">
    <source>
        <dbReference type="SAM" id="Phobius"/>
    </source>
</evidence>
<sequence length="255" mass="30175">MFNKLFFQRIIAIFLLVMVGCFMITYFPFLSKNHQNVSNDLSSIKKVHHFQEEEGDFFPEEKRQTNVKTEILNGETYLTFSQYDEKGVLLQESKFNQNGTFSLSYKTFYPNGQLKTVRENYHNSDQIHFIRKYNKKGVLCEGETFSLQGKTIGTIINFPDEGLMQENIYHPENEQLSQVLEYTSEGQLMRSWEYFFDAKSLKNNVQKLIEYDTDGKILKITAFYQHFQQKVIFDRHKSTRKSNLFGCLNFFKPKN</sequence>
<keyword evidence="3" id="KW-1185">Reference proteome</keyword>
<dbReference type="Gene3D" id="3.90.930.1">
    <property type="match status" value="1"/>
</dbReference>
<evidence type="ECO:0000313" key="2">
    <source>
        <dbReference type="EMBL" id="NWN46109.1"/>
    </source>
</evidence>
<gene>
    <name evidence="2" type="ORF">HR065_03415</name>
</gene>
<name>A0A851HL21_9MOLU</name>
<keyword evidence="1" id="KW-0472">Membrane</keyword>
<comment type="caution">
    <text evidence="2">The sequence shown here is derived from an EMBL/GenBank/DDBJ whole genome shotgun (WGS) entry which is preliminary data.</text>
</comment>
<dbReference type="EMBL" id="JABUOH010000066">
    <property type="protein sequence ID" value="NWN46109.1"/>
    <property type="molecule type" value="Genomic_DNA"/>
</dbReference>
<dbReference type="Proteomes" id="UP000568109">
    <property type="component" value="Unassembled WGS sequence"/>
</dbReference>
<keyword evidence="1" id="KW-0812">Transmembrane</keyword>
<organism evidence="2 3">
    <name type="scientific">Candidatus Phytoplasma pruni</name>
    <dbReference type="NCBI Taxonomy" id="479893"/>
    <lineage>
        <taxon>Bacteria</taxon>
        <taxon>Bacillati</taxon>
        <taxon>Mycoplasmatota</taxon>
        <taxon>Mollicutes</taxon>
        <taxon>Acholeplasmatales</taxon>
        <taxon>Acholeplasmataceae</taxon>
        <taxon>Candidatus Phytoplasma</taxon>
        <taxon>16SrIII (X-disease group)</taxon>
    </lineage>
</organism>
<evidence type="ECO:0000313" key="3">
    <source>
        <dbReference type="Proteomes" id="UP000568109"/>
    </source>
</evidence>
<keyword evidence="1" id="KW-1133">Transmembrane helix</keyword>
<feature type="transmembrane region" description="Helical" evidence="1">
    <location>
        <begin position="6"/>
        <end position="29"/>
    </location>
</feature>
<proteinExistence type="predicted"/>
<dbReference type="AlphaFoldDB" id="A0A851HL21"/>
<reference evidence="2 3" key="1">
    <citation type="submission" date="2020-06" db="EMBL/GenBank/DDBJ databases">
        <title>Draft genome sequence of Candidatus Phytoplasma pruni (X-disease group, subgroup 16SrIII-B) strain ChTDIII from Argentina.</title>
        <authorList>
            <person name="Fernandez F.D."/>
            <person name="Zuebert C."/>
            <person name="Huettel B."/>
            <person name="Kube M."/>
            <person name="Conci L.R."/>
        </authorList>
    </citation>
    <scope>NUCLEOTIDE SEQUENCE [LARGE SCALE GENOMIC DNA]</scope>
    <source>
        <strain evidence="2 3">ChTDIII</strain>
    </source>
</reference>
<accession>A0A851HL21</accession>
<protein>
    <submittedName>
        <fullName evidence="2">Uncharacterized protein</fullName>
    </submittedName>
</protein>
<dbReference type="PROSITE" id="PS51257">
    <property type="entry name" value="PROKAR_LIPOPROTEIN"/>
    <property type="match status" value="1"/>
</dbReference>